<name>A0A7Z9C5J8_9CAUL</name>
<dbReference type="PANTHER" id="PTHR33755">
    <property type="entry name" value="TOXIN PARE1-RELATED"/>
    <property type="match status" value="1"/>
</dbReference>
<proteinExistence type="inferred from homology"/>
<evidence type="ECO:0000256" key="1">
    <source>
        <dbReference type="ARBA" id="ARBA00006226"/>
    </source>
</evidence>
<accession>A0A7Z9C5J8</accession>
<dbReference type="AlphaFoldDB" id="A0A7Z9C5J8"/>
<keyword evidence="2" id="KW-1277">Toxin-antitoxin system</keyword>
<dbReference type="InterPro" id="IPR035093">
    <property type="entry name" value="RelE/ParE_toxin_dom_sf"/>
</dbReference>
<keyword evidence="4" id="KW-1185">Reference proteome</keyword>
<sequence length="96" mass="11018">MRLVITRAATRDLAEIEAFIARDSASAARRFVLKLLDACEGLVDQPRAYAEVGVQNLRKRPFDDYLIFYRLSETVEIVRILHAARDWVRLLDPATD</sequence>
<protein>
    <recommendedName>
        <fullName evidence="5">Type II toxin-antitoxin system RelE/ParE family toxin</fullName>
    </recommendedName>
</protein>
<evidence type="ECO:0008006" key="5">
    <source>
        <dbReference type="Google" id="ProtNLM"/>
    </source>
</evidence>
<dbReference type="RefSeq" id="WP_154726081.1">
    <property type="nucleotide sequence ID" value="NZ_UXHF01000027.1"/>
</dbReference>
<evidence type="ECO:0000313" key="4">
    <source>
        <dbReference type="Proteomes" id="UP000289220"/>
    </source>
</evidence>
<dbReference type="Pfam" id="PF05016">
    <property type="entry name" value="ParE_toxin"/>
    <property type="match status" value="1"/>
</dbReference>
<evidence type="ECO:0000256" key="2">
    <source>
        <dbReference type="ARBA" id="ARBA00022649"/>
    </source>
</evidence>
<reference evidence="3 4" key="1">
    <citation type="submission" date="2018-11" db="EMBL/GenBank/DDBJ databases">
        <authorList>
            <person name="Peiro R."/>
            <person name="Begona"/>
            <person name="Cbmso G."/>
            <person name="Lopez M."/>
            <person name="Gonzalez S."/>
            <person name="Sacristan E."/>
            <person name="Castillo E."/>
        </authorList>
    </citation>
    <scope>NUCLEOTIDE SEQUENCE [LARGE SCALE GENOMIC DNA]</scope>
    <source>
        <strain evidence="3">Brev_genome</strain>
    </source>
</reference>
<dbReference type="PANTHER" id="PTHR33755:SF6">
    <property type="entry name" value="PLASMID STABILIZATION SYSTEM PROTEIN"/>
    <property type="match status" value="1"/>
</dbReference>
<dbReference type="Proteomes" id="UP000289220">
    <property type="component" value="Unassembled WGS sequence"/>
</dbReference>
<dbReference type="InterPro" id="IPR051803">
    <property type="entry name" value="TA_system_RelE-like_toxin"/>
</dbReference>
<organism evidence="3 4">
    <name type="scientific">Brevundimonas mediterranea</name>
    <dbReference type="NCBI Taxonomy" id="74329"/>
    <lineage>
        <taxon>Bacteria</taxon>
        <taxon>Pseudomonadati</taxon>
        <taxon>Pseudomonadota</taxon>
        <taxon>Alphaproteobacteria</taxon>
        <taxon>Caulobacterales</taxon>
        <taxon>Caulobacteraceae</taxon>
        <taxon>Brevundimonas</taxon>
    </lineage>
</organism>
<dbReference type="InterPro" id="IPR007712">
    <property type="entry name" value="RelE/ParE_toxin"/>
</dbReference>
<dbReference type="EMBL" id="UXHF01000027">
    <property type="protein sequence ID" value="VDC49951.1"/>
    <property type="molecule type" value="Genomic_DNA"/>
</dbReference>
<gene>
    <name evidence="3" type="ORF">BREV_BREV_01600</name>
</gene>
<comment type="similarity">
    <text evidence="1">Belongs to the RelE toxin family.</text>
</comment>
<evidence type="ECO:0000313" key="3">
    <source>
        <dbReference type="EMBL" id="VDC49951.1"/>
    </source>
</evidence>
<dbReference type="Gene3D" id="3.30.2310.20">
    <property type="entry name" value="RelE-like"/>
    <property type="match status" value="1"/>
</dbReference>
<comment type="caution">
    <text evidence="3">The sequence shown here is derived from an EMBL/GenBank/DDBJ whole genome shotgun (WGS) entry which is preliminary data.</text>
</comment>